<dbReference type="EMBL" id="JARJLG010000025">
    <property type="protein sequence ID" value="KAJ7769673.1"/>
    <property type="molecule type" value="Genomic_DNA"/>
</dbReference>
<name>A0AAD7NP57_9AGAR</name>
<organism evidence="1 2">
    <name type="scientific">Mycena maculata</name>
    <dbReference type="NCBI Taxonomy" id="230809"/>
    <lineage>
        <taxon>Eukaryota</taxon>
        <taxon>Fungi</taxon>
        <taxon>Dikarya</taxon>
        <taxon>Basidiomycota</taxon>
        <taxon>Agaricomycotina</taxon>
        <taxon>Agaricomycetes</taxon>
        <taxon>Agaricomycetidae</taxon>
        <taxon>Agaricales</taxon>
        <taxon>Marasmiineae</taxon>
        <taxon>Mycenaceae</taxon>
        <taxon>Mycena</taxon>
    </lineage>
</organism>
<proteinExistence type="predicted"/>
<dbReference type="AlphaFoldDB" id="A0AAD7NP57"/>
<accession>A0AAD7NP57</accession>
<comment type="caution">
    <text evidence="1">The sequence shown here is derived from an EMBL/GenBank/DDBJ whole genome shotgun (WGS) entry which is preliminary data.</text>
</comment>
<protein>
    <submittedName>
        <fullName evidence="1">Uncharacterized protein</fullName>
    </submittedName>
</protein>
<dbReference type="Proteomes" id="UP001215280">
    <property type="component" value="Unassembled WGS sequence"/>
</dbReference>
<reference evidence="1" key="1">
    <citation type="submission" date="2023-03" db="EMBL/GenBank/DDBJ databases">
        <title>Massive genome expansion in bonnet fungi (Mycena s.s.) driven by repeated elements and novel gene families across ecological guilds.</title>
        <authorList>
            <consortium name="Lawrence Berkeley National Laboratory"/>
            <person name="Harder C.B."/>
            <person name="Miyauchi S."/>
            <person name="Viragh M."/>
            <person name="Kuo A."/>
            <person name="Thoen E."/>
            <person name="Andreopoulos B."/>
            <person name="Lu D."/>
            <person name="Skrede I."/>
            <person name="Drula E."/>
            <person name="Henrissat B."/>
            <person name="Morin E."/>
            <person name="Kohler A."/>
            <person name="Barry K."/>
            <person name="LaButti K."/>
            <person name="Morin E."/>
            <person name="Salamov A."/>
            <person name="Lipzen A."/>
            <person name="Mereny Z."/>
            <person name="Hegedus B."/>
            <person name="Baldrian P."/>
            <person name="Stursova M."/>
            <person name="Weitz H."/>
            <person name="Taylor A."/>
            <person name="Grigoriev I.V."/>
            <person name="Nagy L.G."/>
            <person name="Martin F."/>
            <person name="Kauserud H."/>
        </authorList>
    </citation>
    <scope>NUCLEOTIDE SEQUENCE</scope>
    <source>
        <strain evidence="1">CBHHK188m</strain>
    </source>
</reference>
<feature type="non-terminal residue" evidence="1">
    <location>
        <position position="1"/>
    </location>
</feature>
<gene>
    <name evidence="1" type="ORF">DFH07DRAFT_735976</name>
</gene>
<sequence>SIHNNGQGICYNINFTPQLPPPAPNEKHRANAHAPLINLSVDLHEKLSFAEVLNACITVIGHNEHTMHFKIVGTSLRTNHFTVTWTISRTDYKQMQLQTAARFKDMVDQAVKKGKPEAKLEIKENPLLR</sequence>
<keyword evidence="2" id="KW-1185">Reference proteome</keyword>
<evidence type="ECO:0000313" key="2">
    <source>
        <dbReference type="Proteomes" id="UP001215280"/>
    </source>
</evidence>
<evidence type="ECO:0000313" key="1">
    <source>
        <dbReference type="EMBL" id="KAJ7769673.1"/>
    </source>
</evidence>